<keyword evidence="1" id="KW-1133">Transmembrane helix</keyword>
<evidence type="ECO:0000313" key="3">
    <source>
        <dbReference type="Proteomes" id="UP000184543"/>
    </source>
</evidence>
<feature type="transmembrane region" description="Helical" evidence="1">
    <location>
        <begin position="12"/>
        <end position="33"/>
    </location>
</feature>
<dbReference type="InterPro" id="IPR004891">
    <property type="entry name" value="Mercury-R_MerC"/>
</dbReference>
<proteinExistence type="predicted"/>
<evidence type="ECO:0000313" key="2">
    <source>
        <dbReference type="EMBL" id="SHJ84889.1"/>
    </source>
</evidence>
<keyword evidence="3" id="KW-1185">Reference proteome</keyword>
<dbReference type="STRING" id="192903.SAMN04488513_11067"/>
<feature type="transmembrane region" description="Helical" evidence="1">
    <location>
        <begin position="71"/>
        <end position="89"/>
    </location>
</feature>
<accession>A0A1M6MN75</accession>
<evidence type="ECO:0000256" key="1">
    <source>
        <dbReference type="SAM" id="Phobius"/>
    </source>
</evidence>
<sequence length="133" mass="14945">MNALLKKPDTLGAWAGSLCLVHCVATPFLFLAQACSGCDHAAPDWWKQIDSFFLVLSFWAVYRSTKTTRLNFIKPAMWAGWATLTLLLVNEKLEAFPLPEAMTYLSAFVLVGLHLYNKKYCTCKTDSCCAKNR</sequence>
<reference evidence="3" key="1">
    <citation type="submission" date="2016-11" db="EMBL/GenBank/DDBJ databases">
        <authorList>
            <person name="Varghese N."/>
            <person name="Submissions S."/>
        </authorList>
    </citation>
    <scope>NUCLEOTIDE SEQUENCE [LARGE SCALE GENOMIC DNA]</scope>
    <source>
        <strain evidence="3">DSM 19858</strain>
    </source>
</reference>
<gene>
    <name evidence="2" type="ORF">SAMN04488513_11067</name>
</gene>
<keyword evidence="1" id="KW-0472">Membrane</keyword>
<organism evidence="2 3">
    <name type="scientific">Pseudozobellia thermophila</name>
    <dbReference type="NCBI Taxonomy" id="192903"/>
    <lineage>
        <taxon>Bacteria</taxon>
        <taxon>Pseudomonadati</taxon>
        <taxon>Bacteroidota</taxon>
        <taxon>Flavobacteriia</taxon>
        <taxon>Flavobacteriales</taxon>
        <taxon>Flavobacteriaceae</taxon>
        <taxon>Pseudozobellia</taxon>
    </lineage>
</organism>
<dbReference type="Pfam" id="PF03203">
    <property type="entry name" value="MerC"/>
    <property type="match status" value="1"/>
</dbReference>
<dbReference type="Proteomes" id="UP000184543">
    <property type="component" value="Unassembled WGS sequence"/>
</dbReference>
<dbReference type="PROSITE" id="PS51257">
    <property type="entry name" value="PROKAR_LIPOPROTEIN"/>
    <property type="match status" value="1"/>
</dbReference>
<keyword evidence="1" id="KW-0812">Transmembrane</keyword>
<name>A0A1M6MN75_9FLAO</name>
<protein>
    <submittedName>
        <fullName evidence="2">MerC mercury resistance protein</fullName>
    </submittedName>
</protein>
<dbReference type="AlphaFoldDB" id="A0A1M6MN75"/>
<dbReference type="EMBL" id="FQYU01000010">
    <property type="protein sequence ID" value="SHJ84889.1"/>
    <property type="molecule type" value="Genomic_DNA"/>
</dbReference>
<dbReference type="GO" id="GO:0016020">
    <property type="term" value="C:membrane"/>
    <property type="evidence" value="ECO:0007669"/>
    <property type="project" value="InterPro"/>
</dbReference>
<dbReference type="RefSeq" id="WP_072995251.1">
    <property type="nucleotide sequence ID" value="NZ_FQYU01000010.1"/>
</dbReference>
<feature type="transmembrane region" description="Helical" evidence="1">
    <location>
        <begin position="101"/>
        <end position="117"/>
    </location>
</feature>
<dbReference type="GO" id="GO:0015097">
    <property type="term" value="F:mercury ion transmembrane transporter activity"/>
    <property type="evidence" value="ECO:0007669"/>
    <property type="project" value="InterPro"/>
</dbReference>
<dbReference type="OrthoDB" id="1274419at2"/>